<reference evidence="1" key="1">
    <citation type="submission" date="2020-11" db="EMBL/GenBank/DDBJ databases">
        <authorList>
            <person name="Tran Van P."/>
        </authorList>
    </citation>
    <scope>NUCLEOTIDE SEQUENCE</scope>
</reference>
<name>A0A7R9D1Q3_TIMCR</name>
<evidence type="ECO:0000313" key="1">
    <source>
        <dbReference type="EMBL" id="CAD7405585.1"/>
    </source>
</evidence>
<sequence>MYSSPMASLVLTDNSHLTSNSQHLDMCRLRAVATRGCSPIYVENRNHIWNPSPRPARHCQAKLDQPSTSILHTHRCGDTVKGGVREEEAKSLGAKTGLHTRTTPISTQPQHCRYHDGYIHRKCTRICGVGAWKTNLSTPCTKVRTMISPSSAV</sequence>
<gene>
    <name evidence="1" type="ORF">TCEB3V08_LOCUS8050</name>
</gene>
<accession>A0A7R9D1Q3</accession>
<dbReference type="AlphaFoldDB" id="A0A7R9D1Q3"/>
<organism evidence="1">
    <name type="scientific">Timema cristinae</name>
    <name type="common">Walking stick</name>
    <dbReference type="NCBI Taxonomy" id="61476"/>
    <lineage>
        <taxon>Eukaryota</taxon>
        <taxon>Metazoa</taxon>
        <taxon>Ecdysozoa</taxon>
        <taxon>Arthropoda</taxon>
        <taxon>Hexapoda</taxon>
        <taxon>Insecta</taxon>
        <taxon>Pterygota</taxon>
        <taxon>Neoptera</taxon>
        <taxon>Polyneoptera</taxon>
        <taxon>Phasmatodea</taxon>
        <taxon>Timematodea</taxon>
        <taxon>Timematoidea</taxon>
        <taxon>Timematidae</taxon>
        <taxon>Timema</taxon>
    </lineage>
</organism>
<protein>
    <submittedName>
        <fullName evidence="1">Uncharacterized protein</fullName>
    </submittedName>
</protein>
<dbReference type="EMBL" id="OC319492">
    <property type="protein sequence ID" value="CAD7405585.1"/>
    <property type="molecule type" value="Genomic_DNA"/>
</dbReference>
<proteinExistence type="predicted"/>